<keyword evidence="6" id="KW-0281">Fimbrium</keyword>
<dbReference type="GO" id="GO:0009289">
    <property type="term" value="C:pilus"/>
    <property type="evidence" value="ECO:0007669"/>
    <property type="project" value="UniProtKB-SubCell"/>
</dbReference>
<keyword evidence="4" id="KW-0479">Metal-binding</keyword>
<dbReference type="InterPro" id="IPR015943">
    <property type="entry name" value="WD40/YVTN_repeat-like_dom_sf"/>
</dbReference>
<evidence type="ECO:0000256" key="6">
    <source>
        <dbReference type="ARBA" id="ARBA00023263"/>
    </source>
</evidence>
<dbReference type="InterPro" id="IPR002035">
    <property type="entry name" value="VWF_A"/>
</dbReference>
<keyword evidence="5" id="KW-0106">Calcium</keyword>
<feature type="chain" id="PRO_5018232645" evidence="7">
    <location>
        <begin position="25"/>
        <end position="909"/>
    </location>
</feature>
<dbReference type="InterPro" id="IPR008707">
    <property type="entry name" value="B-propeller_PilY1"/>
</dbReference>
<evidence type="ECO:0000256" key="2">
    <source>
        <dbReference type="ARBA" id="ARBA00008387"/>
    </source>
</evidence>
<dbReference type="Gene3D" id="2.130.10.10">
    <property type="entry name" value="YVTN repeat-like/Quinoprotein amine dehydrogenase"/>
    <property type="match status" value="1"/>
</dbReference>
<organism evidence="9 10">
    <name type="scientific">Amphritea balenae</name>
    <dbReference type="NCBI Taxonomy" id="452629"/>
    <lineage>
        <taxon>Bacteria</taxon>
        <taxon>Pseudomonadati</taxon>
        <taxon>Pseudomonadota</taxon>
        <taxon>Gammaproteobacteria</taxon>
        <taxon>Oceanospirillales</taxon>
        <taxon>Oceanospirillaceae</taxon>
        <taxon>Amphritea</taxon>
    </lineage>
</organism>
<dbReference type="OrthoDB" id="7156875at2"/>
<sequence length="909" mass="99982">MFAKRNIITCSSVLLIMFSVPVLSDGWDLNNYPPTTKGLVGEKPNVMLLLDTSGSMNRQVSDTDRTSKFEAAKTAVQALLNDPVIMSQSRLGLSRFQGDNGGSIEASCGSTKKALEGVLNKMSAGGNTPLAETYYEITRYFRGMNGFFALGTQYSSPITHQCQKNYVVVLSDGAPREDMFEGKAINSSIDALAGSNIPNWDKKDNDEAGVVNNYSSFYLDDLALFGAQIDLSDDYKDQQSLSTYTISFGNFSHAAISMMDKAAENGDGISFKSVTSEQLTSGFRDILTDILSRDVIGTSPVSLSAGELRQGLQLFSSSYKEGAWTGELAAYNIDGDESSPTYGQINQTASWQASLKLPSPEERVIITNMSKASAVPFEYDKVKGAINSKNVVRFIRGEELSGTAFRAWGKHKLGDIIHSTAVFVSDENDGMVYIGSNDGMLHGFDARYGVEKLAYVPGSLLSKLPLLTDYKYEHQFYVDATPVIKEVLINDKPRKILVGGLNSGGRSVYALDITKPALFSKKNASDIFLWEFEDSDLGHTFSQPKIVQLNDGRWYAAFGSGYLSAEDGPTTGKGHDFVYLVDIATAEAKKIPIKNGQAGLSTLTSYDSESDGKADFIYGGDLKGNLWRIDVSSSDPDEWNGHGVIKLFQACYKSDADNDCIESSYQPISTAVTITDVNNHRLILFGTGKDFEKNDPEDMSIQSFYGIYDVGTQVAKTSLLQQAIEDETTYTNGDLIREVRISSKKPMQLHHQGWYLDIAYNKEATGERVVTQSIIWRDRVIFPTRIYNPVGDGGYCDEDKYDLDGWLMILDTASGSRINYRYFDTNRDGRVNATDDVLEPDSEGNVDGGLSGIKGIDTGVAILEQPKDDEDDSEEDVDVSLITSTLEQEYMVDKPGTIIKGRKSWQQLR</sequence>
<dbReference type="Gene3D" id="3.40.50.410">
    <property type="entry name" value="von Willebrand factor, type A domain"/>
    <property type="match status" value="1"/>
</dbReference>
<dbReference type="PROSITE" id="PS50234">
    <property type="entry name" value="VWFA"/>
    <property type="match status" value="1"/>
</dbReference>
<dbReference type="AlphaFoldDB" id="A0A3P1SK29"/>
<keyword evidence="10" id="KW-1185">Reference proteome</keyword>
<reference evidence="9 10" key="1">
    <citation type="submission" date="2018-11" db="EMBL/GenBank/DDBJ databases">
        <title>The draft genome sequence of Amphritea balenae JAMM 1525T.</title>
        <authorList>
            <person name="Fang Z."/>
            <person name="Zhang Y."/>
            <person name="Han X."/>
        </authorList>
    </citation>
    <scope>NUCLEOTIDE SEQUENCE [LARGE SCALE GENOMIC DNA]</scope>
    <source>
        <strain evidence="9 10">JAMM 1525</strain>
    </source>
</reference>
<dbReference type="Proteomes" id="UP000267535">
    <property type="component" value="Unassembled WGS sequence"/>
</dbReference>
<protein>
    <submittedName>
        <fullName evidence="9">VWA domain-containing protein</fullName>
    </submittedName>
</protein>
<gene>
    <name evidence="9" type="ORF">EHS89_17635</name>
</gene>
<dbReference type="Pfam" id="PF05567">
    <property type="entry name" value="T4P_PilY1"/>
    <property type="match status" value="1"/>
</dbReference>
<feature type="domain" description="VWFA" evidence="8">
    <location>
        <begin position="45"/>
        <end position="290"/>
    </location>
</feature>
<evidence type="ECO:0000259" key="8">
    <source>
        <dbReference type="PROSITE" id="PS50234"/>
    </source>
</evidence>
<dbReference type="SUPFAM" id="SSF50998">
    <property type="entry name" value="Quinoprotein alcohol dehydrogenase-like"/>
    <property type="match status" value="1"/>
</dbReference>
<dbReference type="InterPro" id="IPR011047">
    <property type="entry name" value="Quinoprotein_ADH-like_sf"/>
</dbReference>
<keyword evidence="7" id="KW-0732">Signal</keyword>
<dbReference type="SUPFAM" id="SSF53300">
    <property type="entry name" value="vWA-like"/>
    <property type="match status" value="1"/>
</dbReference>
<evidence type="ECO:0000256" key="5">
    <source>
        <dbReference type="ARBA" id="ARBA00022837"/>
    </source>
</evidence>
<dbReference type="GO" id="GO:0046872">
    <property type="term" value="F:metal ion binding"/>
    <property type="evidence" value="ECO:0007669"/>
    <property type="project" value="UniProtKB-KW"/>
</dbReference>
<dbReference type="EMBL" id="RQXV01000012">
    <property type="protein sequence ID" value="RRC97330.1"/>
    <property type="molecule type" value="Genomic_DNA"/>
</dbReference>
<evidence type="ECO:0000313" key="10">
    <source>
        <dbReference type="Proteomes" id="UP000267535"/>
    </source>
</evidence>
<evidence type="ECO:0000313" key="9">
    <source>
        <dbReference type="EMBL" id="RRC97330.1"/>
    </source>
</evidence>
<name>A0A3P1SK29_9GAMM</name>
<evidence type="ECO:0000256" key="7">
    <source>
        <dbReference type="SAM" id="SignalP"/>
    </source>
</evidence>
<evidence type="ECO:0000256" key="1">
    <source>
        <dbReference type="ARBA" id="ARBA00004561"/>
    </source>
</evidence>
<dbReference type="Pfam" id="PF13519">
    <property type="entry name" value="VWA_2"/>
    <property type="match status" value="1"/>
</dbReference>
<dbReference type="RefSeq" id="WP_124927500.1">
    <property type="nucleotide sequence ID" value="NZ_BMOH01000009.1"/>
</dbReference>
<comment type="subcellular location">
    <subcellularLocation>
        <location evidence="1">Fimbrium</location>
    </subcellularLocation>
</comment>
<comment type="similarity">
    <text evidence="2">Belongs to the PilY1 family.</text>
</comment>
<evidence type="ECO:0000256" key="3">
    <source>
        <dbReference type="ARBA" id="ARBA00022558"/>
    </source>
</evidence>
<evidence type="ECO:0000256" key="4">
    <source>
        <dbReference type="ARBA" id="ARBA00022723"/>
    </source>
</evidence>
<feature type="signal peptide" evidence="7">
    <location>
        <begin position="1"/>
        <end position="24"/>
    </location>
</feature>
<keyword evidence="3" id="KW-1029">Fimbrium biogenesis</keyword>
<proteinExistence type="inferred from homology"/>
<accession>A0A3P1SK29</accession>
<dbReference type="InterPro" id="IPR036465">
    <property type="entry name" value="vWFA_dom_sf"/>
</dbReference>
<comment type="caution">
    <text evidence="9">The sequence shown here is derived from an EMBL/GenBank/DDBJ whole genome shotgun (WGS) entry which is preliminary data.</text>
</comment>